<name>A0ABT2USE8_9BACL</name>
<reference evidence="4 5" key="1">
    <citation type="submission" date="2022-09" db="EMBL/GenBank/DDBJ databases">
        <authorList>
            <person name="Han X.L."/>
            <person name="Wang Q."/>
            <person name="Lu T."/>
        </authorList>
    </citation>
    <scope>NUCLEOTIDE SEQUENCE [LARGE SCALE GENOMIC DNA]</scope>
    <source>
        <strain evidence="4 5">WQ 127069</strain>
    </source>
</reference>
<dbReference type="Pfam" id="PF26347">
    <property type="entry name" value="YtrI_sporulation"/>
    <property type="match status" value="1"/>
</dbReference>
<dbReference type="InterPro" id="IPR058620">
    <property type="entry name" value="YtrI_C"/>
</dbReference>
<protein>
    <recommendedName>
        <fullName evidence="3">Sporulation membrane protein YtrI C-terminal domain-containing protein</fullName>
    </recommendedName>
</protein>
<feature type="transmembrane region" description="Helical" evidence="2">
    <location>
        <begin position="12"/>
        <end position="32"/>
    </location>
</feature>
<keyword evidence="2" id="KW-0812">Transmembrane</keyword>
<dbReference type="Proteomes" id="UP001652445">
    <property type="component" value="Unassembled WGS sequence"/>
</dbReference>
<dbReference type="EMBL" id="JAOQIO010000111">
    <property type="protein sequence ID" value="MCU6797001.1"/>
    <property type="molecule type" value="Genomic_DNA"/>
</dbReference>
<keyword evidence="5" id="KW-1185">Reference proteome</keyword>
<sequence>MPPFEQFTGLLQAAGLLAAGAIIGCAVFVSIYHHHLNATLLENRELRAENEQLIQDNNSYRISKTQQNRINRLDVIVESGEDQPFDKLTEQELERRIRNDLNIVKGQKISSIAESPQLYRSLIAQKTYHAIMDKDYTVNITTMLLLQTELKVWVTAKEAKRSPG</sequence>
<feature type="domain" description="Sporulation membrane protein YtrI C-terminal" evidence="3">
    <location>
        <begin position="73"/>
        <end position="157"/>
    </location>
</feature>
<proteinExistence type="predicted"/>
<evidence type="ECO:0000259" key="3">
    <source>
        <dbReference type="Pfam" id="PF26347"/>
    </source>
</evidence>
<dbReference type="RefSeq" id="WP_262687869.1">
    <property type="nucleotide sequence ID" value="NZ_JAOQIO010000111.1"/>
</dbReference>
<keyword evidence="2" id="KW-1133">Transmembrane helix</keyword>
<keyword evidence="1" id="KW-0175">Coiled coil</keyword>
<evidence type="ECO:0000256" key="1">
    <source>
        <dbReference type="SAM" id="Coils"/>
    </source>
</evidence>
<keyword evidence="2" id="KW-0472">Membrane</keyword>
<comment type="caution">
    <text evidence="4">The sequence shown here is derived from an EMBL/GenBank/DDBJ whole genome shotgun (WGS) entry which is preliminary data.</text>
</comment>
<accession>A0ABT2USE8</accession>
<feature type="coiled-coil region" evidence="1">
    <location>
        <begin position="36"/>
        <end position="63"/>
    </location>
</feature>
<evidence type="ECO:0000313" key="4">
    <source>
        <dbReference type="EMBL" id="MCU6797001.1"/>
    </source>
</evidence>
<evidence type="ECO:0000313" key="5">
    <source>
        <dbReference type="Proteomes" id="UP001652445"/>
    </source>
</evidence>
<gene>
    <name evidence="4" type="ORF">OB236_33220</name>
</gene>
<evidence type="ECO:0000256" key="2">
    <source>
        <dbReference type="SAM" id="Phobius"/>
    </source>
</evidence>
<organism evidence="4 5">
    <name type="scientific">Paenibacillus baimaensis</name>
    <dbReference type="NCBI Taxonomy" id="2982185"/>
    <lineage>
        <taxon>Bacteria</taxon>
        <taxon>Bacillati</taxon>
        <taxon>Bacillota</taxon>
        <taxon>Bacilli</taxon>
        <taxon>Bacillales</taxon>
        <taxon>Paenibacillaceae</taxon>
        <taxon>Paenibacillus</taxon>
    </lineage>
</organism>